<proteinExistence type="inferred from homology"/>
<evidence type="ECO:0000313" key="7">
    <source>
        <dbReference type="EMBL" id="CAD8883069.1"/>
    </source>
</evidence>
<dbReference type="EMBL" id="HBFR01014071">
    <property type="protein sequence ID" value="CAD8883069.1"/>
    <property type="molecule type" value="Transcribed_RNA"/>
</dbReference>
<dbReference type="InterPro" id="IPR006186">
    <property type="entry name" value="Ser/Thr-sp_prot-phosphatase"/>
</dbReference>
<comment type="similarity">
    <text evidence="4">Belongs to the PPP phosphatase family.</text>
</comment>
<evidence type="ECO:0000256" key="3">
    <source>
        <dbReference type="ARBA" id="ARBA00023211"/>
    </source>
</evidence>
<dbReference type="EC" id="3.1.3.16" evidence="4"/>
<dbReference type="SUPFAM" id="SSF56300">
    <property type="entry name" value="Metallo-dependent phosphatases"/>
    <property type="match status" value="1"/>
</dbReference>
<keyword evidence="5" id="KW-1133">Transmembrane helix</keyword>
<dbReference type="PANTHER" id="PTHR45668">
    <property type="entry name" value="SERINE/THREONINE-PROTEIN PHOSPHATASE 5-RELATED"/>
    <property type="match status" value="1"/>
</dbReference>
<evidence type="ECO:0000259" key="6">
    <source>
        <dbReference type="PROSITE" id="PS00125"/>
    </source>
</evidence>
<feature type="transmembrane region" description="Helical" evidence="5">
    <location>
        <begin position="30"/>
        <end position="52"/>
    </location>
</feature>
<dbReference type="AlphaFoldDB" id="A0A7S1BDI8"/>
<reference evidence="7" key="1">
    <citation type="submission" date="2021-01" db="EMBL/GenBank/DDBJ databases">
        <authorList>
            <person name="Corre E."/>
            <person name="Pelletier E."/>
            <person name="Niang G."/>
            <person name="Scheremetjew M."/>
            <person name="Finn R."/>
            <person name="Kale V."/>
            <person name="Holt S."/>
            <person name="Cochrane G."/>
            <person name="Meng A."/>
            <person name="Brown T."/>
            <person name="Cohen L."/>
        </authorList>
    </citation>
    <scope>NUCLEOTIDE SEQUENCE</scope>
    <source>
        <strain evidence="7">308</strain>
    </source>
</reference>
<dbReference type="InterPro" id="IPR029052">
    <property type="entry name" value="Metallo-depent_PP-like"/>
</dbReference>
<keyword evidence="2" id="KW-0479">Metal-binding</keyword>
<evidence type="ECO:0000256" key="1">
    <source>
        <dbReference type="ARBA" id="ARBA00001936"/>
    </source>
</evidence>
<evidence type="ECO:0000256" key="4">
    <source>
        <dbReference type="RuleBase" id="RU004273"/>
    </source>
</evidence>
<keyword evidence="3" id="KW-0464">Manganese</keyword>
<sequence length="643" mass="73990">MLEALGRLHGGQMKNRFWTGKNGKWKYRHIFLLFIINVGGFYLFFIISDMAISENIEDNFLSYISQDLQGKKYSPEKWQPISEKVNMVRTKNESKSGIDSKNNKQVLLETETTSSISSKVDVKIGLRSKVERSETKSEALQETDYEEKGNGSETYIWNGKNAIGSQFKDGRLTVKKIKHISEEKRKYGSHEYDDHDSEYEDDENELDDLNYGHDDYIADDDYYEDNENEDLYNLQDEHDDYYYYFDSENNTDDYYFENGTGVFPDENRAVDDDYLVDFGQTLNITGQYNLTAARRNKKNSPDPWGDASALNEMDVINLFQPGALPLKFVMDCVNYFKEEKILSDQYVKLILKGSTKYLNTLPTVLDVAFPHNSNKQSDQNRITVVGDTHGQFYDLLKIFEINGYPSMNNPYVFTGDFVDRGSFGVEVLLTLLLFKLSCPECIHLLRGNHEVRNMNAMYGFRCEVLLKYNENFLKKFGQLYHSLPLAAVIDKKIFVVHGGLSRNSNVTTIESIKGLKRQEGGNGKDLWDFLWSDTREENGFGESERGEDDDMSFTFGPDVTKEFLEKNDLNMVVRSHDVRYKGYSIEHGGDLVTIFSAPNYNDYSGNLGSFVQFNETLEPNFIQFGSSPHPELNFTQFGCEPIL</sequence>
<dbReference type="PRINTS" id="PR00114">
    <property type="entry name" value="STPHPHTASE"/>
</dbReference>
<comment type="catalytic activity">
    <reaction evidence="4">
        <text>O-phospho-L-threonyl-[protein] + H2O = L-threonyl-[protein] + phosphate</text>
        <dbReference type="Rhea" id="RHEA:47004"/>
        <dbReference type="Rhea" id="RHEA-COMP:11060"/>
        <dbReference type="Rhea" id="RHEA-COMP:11605"/>
        <dbReference type="ChEBI" id="CHEBI:15377"/>
        <dbReference type="ChEBI" id="CHEBI:30013"/>
        <dbReference type="ChEBI" id="CHEBI:43474"/>
        <dbReference type="ChEBI" id="CHEBI:61977"/>
        <dbReference type="EC" id="3.1.3.16"/>
    </reaction>
</comment>
<dbReference type="Gene3D" id="3.60.21.10">
    <property type="match status" value="1"/>
</dbReference>
<feature type="domain" description="Serine/threonine specific protein phosphatases" evidence="6">
    <location>
        <begin position="445"/>
        <end position="450"/>
    </location>
</feature>
<evidence type="ECO:0000256" key="5">
    <source>
        <dbReference type="SAM" id="Phobius"/>
    </source>
</evidence>
<dbReference type="PANTHER" id="PTHR45668:SF5">
    <property type="entry name" value="SERINE_THREONINE-PROTEIN PHOSPHATASE 5"/>
    <property type="match status" value="1"/>
</dbReference>
<accession>A0A7S1BDI8</accession>
<comment type="cofactor">
    <cofactor evidence="1">
        <name>Mn(2+)</name>
        <dbReference type="ChEBI" id="CHEBI:29035"/>
    </cofactor>
</comment>
<dbReference type="GO" id="GO:0046872">
    <property type="term" value="F:metal ion binding"/>
    <property type="evidence" value="ECO:0007669"/>
    <property type="project" value="UniProtKB-KW"/>
</dbReference>
<dbReference type="PROSITE" id="PS00125">
    <property type="entry name" value="SER_THR_PHOSPHATASE"/>
    <property type="match status" value="1"/>
</dbReference>
<dbReference type="InterPro" id="IPR051134">
    <property type="entry name" value="PPP_phosphatase"/>
</dbReference>
<keyword evidence="4" id="KW-0378">Hydrolase</keyword>
<protein>
    <recommendedName>
        <fullName evidence="4">Serine/threonine-protein phosphatase</fullName>
        <ecNumber evidence="4">3.1.3.16</ecNumber>
    </recommendedName>
</protein>
<dbReference type="SMART" id="SM00156">
    <property type="entry name" value="PP2Ac"/>
    <property type="match status" value="1"/>
</dbReference>
<dbReference type="InterPro" id="IPR004843">
    <property type="entry name" value="Calcineurin-like_PHP"/>
</dbReference>
<name>A0A7S1BDI8_9STRA</name>
<keyword evidence="5" id="KW-0472">Membrane</keyword>
<gene>
    <name evidence="7" type="ORF">CHYS00102_LOCUS10264</name>
</gene>
<dbReference type="Pfam" id="PF00149">
    <property type="entry name" value="Metallophos"/>
    <property type="match status" value="1"/>
</dbReference>
<organism evidence="7">
    <name type="scientific">Corethron hystrix</name>
    <dbReference type="NCBI Taxonomy" id="216773"/>
    <lineage>
        <taxon>Eukaryota</taxon>
        <taxon>Sar</taxon>
        <taxon>Stramenopiles</taxon>
        <taxon>Ochrophyta</taxon>
        <taxon>Bacillariophyta</taxon>
        <taxon>Coscinodiscophyceae</taxon>
        <taxon>Corethrophycidae</taxon>
        <taxon>Corethrales</taxon>
        <taxon>Corethraceae</taxon>
        <taxon>Corethron</taxon>
    </lineage>
</organism>
<dbReference type="GO" id="GO:0004722">
    <property type="term" value="F:protein serine/threonine phosphatase activity"/>
    <property type="evidence" value="ECO:0007669"/>
    <property type="project" value="UniProtKB-EC"/>
</dbReference>
<evidence type="ECO:0000256" key="2">
    <source>
        <dbReference type="ARBA" id="ARBA00022723"/>
    </source>
</evidence>
<keyword evidence="5" id="KW-0812">Transmembrane</keyword>